<comment type="caution">
    <text evidence="1">The sequence shown here is derived from an EMBL/GenBank/DDBJ whole genome shotgun (WGS) entry which is preliminary data.</text>
</comment>
<protein>
    <submittedName>
        <fullName evidence="1">Uncharacterized protein</fullName>
    </submittedName>
</protein>
<feature type="non-terminal residue" evidence="1">
    <location>
        <position position="52"/>
    </location>
</feature>
<organism evidence="1 2">
    <name type="scientific">Polarella glacialis</name>
    <name type="common">Dinoflagellate</name>
    <dbReference type="NCBI Taxonomy" id="89957"/>
    <lineage>
        <taxon>Eukaryota</taxon>
        <taxon>Sar</taxon>
        <taxon>Alveolata</taxon>
        <taxon>Dinophyceae</taxon>
        <taxon>Suessiales</taxon>
        <taxon>Suessiaceae</taxon>
        <taxon>Polarella</taxon>
    </lineage>
</organism>
<gene>
    <name evidence="1" type="ORF">PGLA1383_LOCUS37643</name>
</gene>
<proteinExistence type="predicted"/>
<accession>A0A813GB39</accession>
<dbReference type="Proteomes" id="UP000654075">
    <property type="component" value="Unassembled WGS sequence"/>
</dbReference>
<dbReference type="EMBL" id="CAJNNV010027311">
    <property type="protein sequence ID" value="CAE8620069.1"/>
    <property type="molecule type" value="Genomic_DNA"/>
</dbReference>
<name>A0A813GB39_POLGL</name>
<keyword evidence="2" id="KW-1185">Reference proteome</keyword>
<sequence>VELARRRILLTSSRPCAGQPAWPSLSLDASELPWSCAVARSRSRSSCWSGGS</sequence>
<evidence type="ECO:0000313" key="1">
    <source>
        <dbReference type="EMBL" id="CAE8620069.1"/>
    </source>
</evidence>
<reference evidence="1" key="1">
    <citation type="submission" date="2021-02" db="EMBL/GenBank/DDBJ databases">
        <authorList>
            <person name="Dougan E. K."/>
            <person name="Rhodes N."/>
            <person name="Thang M."/>
            <person name="Chan C."/>
        </authorList>
    </citation>
    <scope>NUCLEOTIDE SEQUENCE</scope>
</reference>
<dbReference type="AlphaFoldDB" id="A0A813GB39"/>
<evidence type="ECO:0000313" key="2">
    <source>
        <dbReference type="Proteomes" id="UP000654075"/>
    </source>
</evidence>
<feature type="non-terminal residue" evidence="1">
    <location>
        <position position="1"/>
    </location>
</feature>